<organism evidence="1 2">
    <name type="scientific">Angiostrongylus cantonensis</name>
    <name type="common">Rat lungworm</name>
    <dbReference type="NCBI Taxonomy" id="6313"/>
    <lineage>
        <taxon>Eukaryota</taxon>
        <taxon>Metazoa</taxon>
        <taxon>Ecdysozoa</taxon>
        <taxon>Nematoda</taxon>
        <taxon>Chromadorea</taxon>
        <taxon>Rhabditida</taxon>
        <taxon>Rhabditina</taxon>
        <taxon>Rhabditomorpha</taxon>
        <taxon>Strongyloidea</taxon>
        <taxon>Metastrongylidae</taxon>
        <taxon>Angiostrongylus</taxon>
    </lineage>
</organism>
<dbReference type="AlphaFoldDB" id="A0A0K0DI89"/>
<sequence>MRCEVLGTLSTREAVLRSDHPVEPMVTVLELFQLDMECRGPLHSSILSSKVLIHQGLTSFASVALRRQLAQRAACVCGAVSYQLDLGIR</sequence>
<reference evidence="1" key="1">
    <citation type="submission" date="2012-09" db="EMBL/GenBank/DDBJ databases">
        <authorList>
            <person name="Martin A.A."/>
        </authorList>
    </citation>
    <scope>NUCLEOTIDE SEQUENCE</scope>
</reference>
<proteinExistence type="predicted"/>
<accession>A0A0K0DI89</accession>
<protein>
    <submittedName>
        <fullName evidence="2">Uncharacterized protein</fullName>
    </submittedName>
</protein>
<keyword evidence="1" id="KW-1185">Reference proteome</keyword>
<reference evidence="2" key="2">
    <citation type="submission" date="2017-02" db="UniProtKB">
        <authorList>
            <consortium name="WormBaseParasite"/>
        </authorList>
    </citation>
    <scope>IDENTIFICATION</scope>
</reference>
<evidence type="ECO:0000313" key="1">
    <source>
        <dbReference type="Proteomes" id="UP000035642"/>
    </source>
</evidence>
<evidence type="ECO:0000313" key="2">
    <source>
        <dbReference type="WBParaSite" id="ACAC_0001098801-mRNA-1"/>
    </source>
</evidence>
<dbReference type="WBParaSite" id="ACAC_0001098801-mRNA-1">
    <property type="protein sequence ID" value="ACAC_0001098801-mRNA-1"/>
    <property type="gene ID" value="ACAC_0001098801"/>
</dbReference>
<dbReference type="Proteomes" id="UP000035642">
    <property type="component" value="Unassembled WGS sequence"/>
</dbReference>
<name>A0A0K0DI89_ANGCA</name>